<reference evidence="3" key="1">
    <citation type="journal article" date="2021" name="Genome Biol. Evol.">
        <title>The assembled and annotated genome of the fairy-ring fungus Marasmius oreades.</title>
        <authorList>
            <person name="Hiltunen M."/>
            <person name="Ament-Velasquez S.L."/>
            <person name="Johannesson H."/>
        </authorList>
    </citation>
    <scope>NUCLEOTIDE SEQUENCE</scope>
    <source>
        <strain evidence="3">03SP1</strain>
    </source>
</reference>
<protein>
    <recommendedName>
        <fullName evidence="2">CxC2-like cysteine cluster KDZ transposase-associated domain-containing protein</fullName>
    </recommendedName>
</protein>
<dbReference type="Pfam" id="PF18803">
    <property type="entry name" value="CxC2"/>
    <property type="match status" value="1"/>
</dbReference>
<dbReference type="Proteomes" id="UP001049176">
    <property type="component" value="Chromosome 8"/>
</dbReference>
<proteinExistence type="predicted"/>
<feature type="region of interest" description="Disordered" evidence="1">
    <location>
        <begin position="139"/>
        <end position="161"/>
    </location>
</feature>
<evidence type="ECO:0000259" key="2">
    <source>
        <dbReference type="Pfam" id="PF18803"/>
    </source>
</evidence>
<accession>A0A9P7RR62</accession>
<dbReference type="OrthoDB" id="3257768at2759"/>
<dbReference type="RefSeq" id="XP_043004700.1">
    <property type="nucleotide sequence ID" value="XM_043157333.1"/>
</dbReference>
<keyword evidence="4" id="KW-1185">Reference proteome</keyword>
<dbReference type="EMBL" id="CM032188">
    <property type="protein sequence ID" value="KAG7088229.1"/>
    <property type="molecule type" value="Genomic_DNA"/>
</dbReference>
<dbReference type="InterPro" id="IPR040521">
    <property type="entry name" value="KDZ"/>
</dbReference>
<feature type="region of interest" description="Disordered" evidence="1">
    <location>
        <begin position="48"/>
        <end position="82"/>
    </location>
</feature>
<organism evidence="3 4">
    <name type="scientific">Marasmius oreades</name>
    <name type="common">fairy-ring Marasmius</name>
    <dbReference type="NCBI Taxonomy" id="181124"/>
    <lineage>
        <taxon>Eukaryota</taxon>
        <taxon>Fungi</taxon>
        <taxon>Dikarya</taxon>
        <taxon>Basidiomycota</taxon>
        <taxon>Agaricomycotina</taxon>
        <taxon>Agaricomycetes</taxon>
        <taxon>Agaricomycetidae</taxon>
        <taxon>Agaricales</taxon>
        <taxon>Marasmiineae</taxon>
        <taxon>Marasmiaceae</taxon>
        <taxon>Marasmius</taxon>
    </lineage>
</organism>
<feature type="domain" description="CxC2-like cysteine cluster KDZ transposase-associated" evidence="2">
    <location>
        <begin position="227"/>
        <end position="331"/>
    </location>
</feature>
<evidence type="ECO:0000256" key="1">
    <source>
        <dbReference type="SAM" id="MobiDB-lite"/>
    </source>
</evidence>
<comment type="caution">
    <text evidence="3">The sequence shown here is derived from an EMBL/GenBank/DDBJ whole genome shotgun (WGS) entry which is preliminary data.</text>
</comment>
<sequence>MEMRRQLSPVAEKKHAGIVSVVSATLFLPQVVKQSTMPPRFKVKAPKLPSTAKLNREAKKKKWAGMSPLGTPSNPQPQPSEEQEVMNMSTYFKEDGTWERNELELSPRKKKRVKVLEDMVEECRETADFADEFVEDRSIMNDDGNPEWEGEPDSENCRKRPQGTSVLMAPLLERLQDIQDAYISQHYDPRCWLGGVCCEKCIVSQHRGSPFHNIESWNGRFFESSSLGELGARVYLGHGGEPCPEANADKLQKLTLVHTTGIHEIFVNFCFCVGHSSNFQQLLDCHLFPGTVDSPRSVFSFEVLIDFHLHTLTSKKAAYDYYDALRRKTDPVLPHYTKAVPLPTVFAQSHGVDTHVPHRRPGCTALHCPACPEPGFNIDVDEIRDVKPEFRHTVTRFFVVDGCHSAQRLKKRDDPDDVALNSGSAYFVKREPFRAYASKQTGEPDPLHCSRLRAARMQNILKFKNAIVTGIVGMICTRHGFFYPSGMVDMDRGEGYHLVDWIIYQGFSMYPNLRWIFGSYDLWCIYIKNFIKRLRNNSEFFNNEETLKLLETVTGAIPQGHIDGHNDDCKAKYHFAYTRFVAMTIGELVETPWAVEKLTGGSTRHMNDGHRHDTLDDFHGFWNWQKYQKLGSALKSKWAKAVQMIAELQPTFDELSGSFEPTVIAEWEQLYIKPLPGPRDDVAEDLFVSRVDKNIPSLKTRISEQITKERVNVDSQSQQALDGVTDLILTGINLDRTRCKILRLASLSNPPKDKLKKMDAARTRFHKDSLAFSEMMSSYYPALVSLIQCHAKDLNLQHPERNTLPLPSSFNGHERNACGLSQAAAIECSLREGLAHDCLEDVRIRVLTYNHIVAVKKVEVTGQPLIALGLDEHDQEIRALKETELWCRNTSKARHLGSSQPDPWYWSIGRRNINEDSDESEKWKVEMHRVKWFRDRAILDRWKEEKEILEAEYPRIVQAHAQMQEIWNMLADEHAQLARSLKVGVGNTSRQCMVLLGYESYAQKQAYVHEKLGFNVEREWQMKEKVKPSRRKWDKRVHSEDNEESKDDGNDEWETVNDFAYLDEEVLDEED</sequence>
<gene>
    <name evidence="3" type="ORF">E1B28_012246</name>
</gene>
<name>A0A9P7RR62_9AGAR</name>
<feature type="compositionally biased region" description="Acidic residues" evidence="1">
    <location>
        <begin position="144"/>
        <end position="154"/>
    </location>
</feature>
<evidence type="ECO:0000313" key="4">
    <source>
        <dbReference type="Proteomes" id="UP001049176"/>
    </source>
</evidence>
<dbReference type="InterPro" id="IPR041457">
    <property type="entry name" value="CxC2_KDZ-assoc"/>
</dbReference>
<evidence type="ECO:0000313" key="3">
    <source>
        <dbReference type="EMBL" id="KAG7088229.1"/>
    </source>
</evidence>
<dbReference type="AlphaFoldDB" id="A0A9P7RR62"/>
<dbReference type="GeneID" id="66081321"/>
<feature type="compositionally biased region" description="Acidic residues" evidence="1">
    <location>
        <begin position="1041"/>
        <end position="1056"/>
    </location>
</feature>
<dbReference type="Pfam" id="PF18758">
    <property type="entry name" value="KDZ"/>
    <property type="match status" value="1"/>
</dbReference>
<dbReference type="KEGG" id="more:E1B28_012246"/>
<feature type="region of interest" description="Disordered" evidence="1">
    <location>
        <begin position="1028"/>
        <end position="1056"/>
    </location>
</feature>